<dbReference type="EMBL" id="JAIZAY010000001">
    <property type="protein sequence ID" value="KAJ8049949.1"/>
    <property type="molecule type" value="Genomic_DNA"/>
</dbReference>
<name>A0A9Q1HK09_HOLLE</name>
<dbReference type="PANTHER" id="PTHR45712:SF22">
    <property type="entry name" value="INSULIN-LIKE GROWTH FACTOR-BINDING PROTEIN COMPLEX ACID LABILE SUBUNIT"/>
    <property type="match status" value="1"/>
</dbReference>
<dbReference type="InterPro" id="IPR050333">
    <property type="entry name" value="SLRP"/>
</dbReference>
<organism evidence="4 5">
    <name type="scientific">Holothuria leucospilota</name>
    <name type="common">Black long sea cucumber</name>
    <name type="synonym">Mertensiothuria leucospilota</name>
    <dbReference type="NCBI Taxonomy" id="206669"/>
    <lineage>
        <taxon>Eukaryota</taxon>
        <taxon>Metazoa</taxon>
        <taxon>Echinodermata</taxon>
        <taxon>Eleutherozoa</taxon>
        <taxon>Echinozoa</taxon>
        <taxon>Holothuroidea</taxon>
        <taxon>Aspidochirotacea</taxon>
        <taxon>Aspidochirotida</taxon>
        <taxon>Holothuriidae</taxon>
        <taxon>Holothuria</taxon>
    </lineage>
</organism>
<evidence type="ECO:0000313" key="4">
    <source>
        <dbReference type="EMBL" id="KAJ8049949.1"/>
    </source>
</evidence>
<dbReference type="InterPro" id="IPR032675">
    <property type="entry name" value="LRR_dom_sf"/>
</dbReference>
<keyword evidence="1" id="KW-0433">Leucine-rich repeat</keyword>
<sequence length="484" mass="55223">MLISHQICINHYDVFNDCENPFPSGCCSVGTAFVCDGVNLTHAHELTDEIPHSCTNINIANAKNSFISNGDWKFLSNLTNLRELSFFNTKISSLWDLKSVYIKNLGKLKRLSLAFGELQIFPGVIFTKLSSLRYLNLKCNMLQDIGDGNWNFSSLNTLFLNNNRITAVTTGQFKGLRNLSKLDLSYNRIGYFSLKVLDSIPNLQYLILSFNRLAYLSEYIGQHLNLELIFLNSNQFESFDPFVYNGFKSLKFIVFHNNNIKDSPNVNSTKNVTSLMGLSLSVNAIKHLTPFFFDSFPCLHEASVEHNGMHYIDETTFRGVPNLTSITMAHNQIHTIPRQLFQHLQKLDIIELQFNRIQIFDPIFLNHLSPQVQLFIVGNPLVCDCQAVPLLKWLKQSKNPPNLFPECRSPTALQNQSIYYAELPQDCSNTTEMPVYPNDTTTLHPSEPGYDEYTLYLYLIAGTFIMMLMCICYASLRFGRQEAS</sequence>
<dbReference type="Proteomes" id="UP001152320">
    <property type="component" value="Chromosome 1"/>
</dbReference>
<dbReference type="PANTHER" id="PTHR45712">
    <property type="entry name" value="AGAP008170-PA"/>
    <property type="match status" value="1"/>
</dbReference>
<keyword evidence="3" id="KW-0472">Membrane</keyword>
<dbReference type="Gene3D" id="3.80.10.10">
    <property type="entry name" value="Ribonuclease Inhibitor"/>
    <property type="match status" value="2"/>
</dbReference>
<feature type="transmembrane region" description="Helical" evidence="3">
    <location>
        <begin position="455"/>
        <end position="476"/>
    </location>
</feature>
<protein>
    <submittedName>
        <fullName evidence="4">Leucine-rich repeat-containing protein 15</fullName>
    </submittedName>
</protein>
<keyword evidence="2" id="KW-0677">Repeat</keyword>
<comment type="caution">
    <text evidence="4">The sequence shown here is derived from an EMBL/GenBank/DDBJ whole genome shotgun (WGS) entry which is preliminary data.</text>
</comment>
<keyword evidence="3" id="KW-1133">Transmembrane helix</keyword>
<evidence type="ECO:0000256" key="3">
    <source>
        <dbReference type="SAM" id="Phobius"/>
    </source>
</evidence>
<keyword evidence="5" id="KW-1185">Reference proteome</keyword>
<proteinExistence type="predicted"/>
<keyword evidence="3" id="KW-0812">Transmembrane</keyword>
<dbReference type="OrthoDB" id="676979at2759"/>
<dbReference type="AlphaFoldDB" id="A0A9Q1HK09"/>
<gene>
    <name evidence="4" type="ORF">HOLleu_02921</name>
</gene>
<dbReference type="InterPro" id="IPR001611">
    <property type="entry name" value="Leu-rich_rpt"/>
</dbReference>
<accession>A0A9Q1HK09</accession>
<dbReference type="SMART" id="SM00369">
    <property type="entry name" value="LRR_TYP"/>
    <property type="match status" value="8"/>
</dbReference>
<dbReference type="SUPFAM" id="SSF52058">
    <property type="entry name" value="L domain-like"/>
    <property type="match status" value="1"/>
</dbReference>
<evidence type="ECO:0000256" key="1">
    <source>
        <dbReference type="ARBA" id="ARBA00022614"/>
    </source>
</evidence>
<dbReference type="Pfam" id="PF13855">
    <property type="entry name" value="LRR_8"/>
    <property type="match status" value="2"/>
</dbReference>
<evidence type="ECO:0000256" key="2">
    <source>
        <dbReference type="ARBA" id="ARBA00022737"/>
    </source>
</evidence>
<reference evidence="4" key="1">
    <citation type="submission" date="2021-10" db="EMBL/GenBank/DDBJ databases">
        <title>Tropical sea cucumber genome reveals ecological adaptation and Cuvierian tubules defense mechanism.</title>
        <authorList>
            <person name="Chen T."/>
        </authorList>
    </citation>
    <scope>NUCLEOTIDE SEQUENCE</scope>
    <source>
        <strain evidence="4">Nanhai2018</strain>
        <tissue evidence="4">Muscle</tissue>
    </source>
</reference>
<dbReference type="InterPro" id="IPR003591">
    <property type="entry name" value="Leu-rich_rpt_typical-subtyp"/>
</dbReference>
<evidence type="ECO:0000313" key="5">
    <source>
        <dbReference type="Proteomes" id="UP001152320"/>
    </source>
</evidence>